<evidence type="ECO:0000313" key="2">
    <source>
        <dbReference type="Proteomes" id="UP001060112"/>
    </source>
</evidence>
<sequence length="71" mass="8237">MLFNTLVNLRYQQINNILDAFPPEGVETLDQAAYDQLEKLGKNREFLYMSLYNKEGDEFLIYGDSATIVNK</sequence>
<accession>A0ABY5I5Z2</accession>
<proteinExistence type="predicted"/>
<organism evidence="1 2">
    <name type="scientific">Allocoprobacillus halotolerans</name>
    <dbReference type="NCBI Taxonomy" id="2944914"/>
    <lineage>
        <taxon>Bacteria</taxon>
        <taxon>Bacillati</taxon>
        <taxon>Bacillota</taxon>
        <taxon>Erysipelotrichia</taxon>
        <taxon>Erysipelotrichales</taxon>
        <taxon>Erysipelotrichaceae</taxon>
        <taxon>Allocoprobacillus</taxon>
    </lineage>
</organism>
<dbReference type="Proteomes" id="UP001060112">
    <property type="component" value="Chromosome"/>
</dbReference>
<gene>
    <name evidence="1" type="ORF">NMU03_08435</name>
</gene>
<keyword evidence="2" id="KW-1185">Reference proteome</keyword>
<protein>
    <submittedName>
        <fullName evidence="1">Uncharacterized protein</fullName>
    </submittedName>
</protein>
<reference evidence="1" key="1">
    <citation type="submission" date="2022-07" db="EMBL/GenBank/DDBJ databases">
        <title>Faecal culturing of patients with breast cancer.</title>
        <authorList>
            <person name="Teng N.M.Y."/>
            <person name="Kiu R."/>
            <person name="Evans R."/>
            <person name="Baker D.J."/>
            <person name="Zenner C."/>
            <person name="Robinson S.D."/>
            <person name="Hall L.J."/>
        </authorList>
    </citation>
    <scope>NUCLEOTIDE SEQUENCE</scope>
    <source>
        <strain evidence="1">LH1062</strain>
    </source>
</reference>
<dbReference type="EMBL" id="CP101620">
    <property type="protein sequence ID" value="UTY40764.1"/>
    <property type="molecule type" value="Genomic_DNA"/>
</dbReference>
<name>A0ABY5I5Z2_9FIRM</name>
<evidence type="ECO:0000313" key="1">
    <source>
        <dbReference type="EMBL" id="UTY40764.1"/>
    </source>
</evidence>
<dbReference type="RefSeq" id="WP_290142242.1">
    <property type="nucleotide sequence ID" value="NZ_CP101620.1"/>
</dbReference>